<name>A0ABV8YG09_9ACTN</name>
<comment type="caution">
    <text evidence="1">The sequence shown here is derived from an EMBL/GenBank/DDBJ whole genome shotgun (WGS) entry which is preliminary data.</text>
</comment>
<protein>
    <submittedName>
        <fullName evidence="1">Uncharacterized protein</fullName>
    </submittedName>
</protein>
<evidence type="ECO:0000313" key="2">
    <source>
        <dbReference type="Proteomes" id="UP001596012"/>
    </source>
</evidence>
<sequence>MRCEDLGPAEDAIRQLSFDHTVDKALLIEAVQDGARQRYGTEVIKPAVLA</sequence>
<reference evidence="2" key="1">
    <citation type="journal article" date="2019" name="Int. J. Syst. Evol. Microbiol.">
        <title>The Global Catalogue of Microorganisms (GCM) 10K type strain sequencing project: providing services to taxonomists for standard genome sequencing and annotation.</title>
        <authorList>
            <consortium name="The Broad Institute Genomics Platform"/>
            <consortium name="The Broad Institute Genome Sequencing Center for Infectious Disease"/>
            <person name="Wu L."/>
            <person name="Ma J."/>
        </authorList>
    </citation>
    <scope>NUCLEOTIDE SEQUENCE [LARGE SCALE GENOMIC DNA]</scope>
    <source>
        <strain evidence="2">DT43</strain>
    </source>
</reference>
<keyword evidence="2" id="KW-1185">Reference proteome</keyword>
<evidence type="ECO:0000313" key="1">
    <source>
        <dbReference type="EMBL" id="MFC4463185.1"/>
    </source>
</evidence>
<dbReference type="EMBL" id="JBHSFG010000002">
    <property type="protein sequence ID" value="MFC4463185.1"/>
    <property type="molecule type" value="Genomic_DNA"/>
</dbReference>
<gene>
    <name evidence="1" type="ORF">ACFPH6_00890</name>
</gene>
<accession>A0ABV8YG09</accession>
<dbReference type="RefSeq" id="WP_386336238.1">
    <property type="nucleotide sequence ID" value="NZ_JBHSFG010000002.1"/>
</dbReference>
<dbReference type="Proteomes" id="UP001596012">
    <property type="component" value="Unassembled WGS sequence"/>
</dbReference>
<proteinExistence type="predicted"/>
<organism evidence="1 2">
    <name type="scientific">Streptomyces xiangluensis</name>
    <dbReference type="NCBI Taxonomy" id="2665720"/>
    <lineage>
        <taxon>Bacteria</taxon>
        <taxon>Bacillati</taxon>
        <taxon>Actinomycetota</taxon>
        <taxon>Actinomycetes</taxon>
        <taxon>Kitasatosporales</taxon>
        <taxon>Streptomycetaceae</taxon>
        <taxon>Streptomyces</taxon>
    </lineage>
</organism>